<feature type="domain" description="Metallo-beta-lactamase" evidence="5">
    <location>
        <begin position="45"/>
        <end position="255"/>
    </location>
</feature>
<comment type="similarity">
    <text evidence="1">Belongs to the metallo-beta-lactamase superfamily.</text>
</comment>
<evidence type="ECO:0000313" key="6">
    <source>
        <dbReference type="EMBL" id="RZT97502.1"/>
    </source>
</evidence>
<proteinExistence type="inferred from homology"/>
<dbReference type="InterPro" id="IPR051013">
    <property type="entry name" value="MBL_superfamily_lactonases"/>
</dbReference>
<dbReference type="EMBL" id="SHKN01000001">
    <property type="protein sequence ID" value="RZT97502.1"/>
    <property type="molecule type" value="Genomic_DNA"/>
</dbReference>
<sequence>MKKMQIYSIETGNFKCDGGAMFGVVPKFMWNKKYPADENNLCDCALRSMLIVDGDRRILIDNGTGDKQADSYTSHYHLWGDDTLQSSLSKLGCDFEDITDVIFTHLHFDHCGGATRYKAGTKELELVFPNATHWVSKAQWENYLNPNVREGDSYFPENMMPIFEAGKLNLVEKDGELFPNVEVRQFNGHTKGLMAVLVHDTDKTIAFTADFIPTLANVNLKWIAAYDLFPTVVLKEKEDFLKEAVEKNYTLFFQHDIQNECCSLEKTARGIKPKESFKLKSLF</sequence>
<dbReference type="RefSeq" id="WP_207224435.1">
    <property type="nucleotide sequence ID" value="NZ_SHKN01000001.1"/>
</dbReference>
<dbReference type="PANTHER" id="PTHR42978:SF6">
    <property type="entry name" value="QUORUM-QUENCHING LACTONASE YTNP-RELATED"/>
    <property type="match status" value="1"/>
</dbReference>
<evidence type="ECO:0000256" key="3">
    <source>
        <dbReference type="ARBA" id="ARBA00022801"/>
    </source>
</evidence>
<dbReference type="SUPFAM" id="SSF56281">
    <property type="entry name" value="Metallo-hydrolase/oxidoreductase"/>
    <property type="match status" value="1"/>
</dbReference>
<gene>
    <name evidence="6" type="ORF">EV201_2173</name>
</gene>
<keyword evidence="7" id="KW-1185">Reference proteome</keyword>
<evidence type="ECO:0000256" key="4">
    <source>
        <dbReference type="ARBA" id="ARBA00022833"/>
    </source>
</evidence>
<dbReference type="Pfam" id="PF00753">
    <property type="entry name" value="Lactamase_B"/>
    <property type="match status" value="1"/>
</dbReference>
<keyword evidence="4" id="KW-0862">Zinc</keyword>
<dbReference type="PANTHER" id="PTHR42978">
    <property type="entry name" value="QUORUM-QUENCHING LACTONASE YTNP-RELATED-RELATED"/>
    <property type="match status" value="1"/>
</dbReference>
<name>A0A4Q7VMI7_9BACT</name>
<evidence type="ECO:0000259" key="5">
    <source>
        <dbReference type="SMART" id="SM00849"/>
    </source>
</evidence>
<accession>A0A4Q7VMI7</accession>
<keyword evidence="2" id="KW-0479">Metal-binding</keyword>
<comment type="caution">
    <text evidence="6">The sequence shown here is derived from an EMBL/GenBank/DDBJ whole genome shotgun (WGS) entry which is preliminary data.</text>
</comment>
<dbReference type="SMART" id="SM00849">
    <property type="entry name" value="Lactamase_B"/>
    <property type="match status" value="1"/>
</dbReference>
<dbReference type="AlphaFoldDB" id="A0A4Q7VMI7"/>
<organism evidence="6 7">
    <name type="scientific">Ancylomarina subtilis</name>
    <dbReference type="NCBI Taxonomy" id="1639035"/>
    <lineage>
        <taxon>Bacteria</taxon>
        <taxon>Pseudomonadati</taxon>
        <taxon>Bacteroidota</taxon>
        <taxon>Bacteroidia</taxon>
        <taxon>Marinilabiliales</taxon>
        <taxon>Marinifilaceae</taxon>
        <taxon>Ancylomarina</taxon>
    </lineage>
</organism>
<dbReference type="CDD" id="cd16281">
    <property type="entry name" value="metallo-hydrolase-like_MBL-fold"/>
    <property type="match status" value="1"/>
</dbReference>
<evidence type="ECO:0000313" key="7">
    <source>
        <dbReference type="Proteomes" id="UP000293562"/>
    </source>
</evidence>
<protein>
    <submittedName>
        <fullName evidence="6">Glyoxylase-like metal-dependent hydrolase (Beta-lactamase superfamily II)</fullName>
    </submittedName>
</protein>
<dbReference type="InterPro" id="IPR001279">
    <property type="entry name" value="Metallo-B-lactamas"/>
</dbReference>
<evidence type="ECO:0000256" key="2">
    <source>
        <dbReference type="ARBA" id="ARBA00022723"/>
    </source>
</evidence>
<reference evidence="6 7" key="1">
    <citation type="submission" date="2019-02" db="EMBL/GenBank/DDBJ databases">
        <title>Genomic Encyclopedia of Type Strains, Phase IV (KMG-IV): sequencing the most valuable type-strain genomes for metagenomic binning, comparative biology and taxonomic classification.</title>
        <authorList>
            <person name="Goeker M."/>
        </authorList>
    </citation>
    <scope>NUCLEOTIDE SEQUENCE [LARGE SCALE GENOMIC DNA]</scope>
    <source>
        <strain evidence="6 7">DSM 28825</strain>
    </source>
</reference>
<dbReference type="GO" id="GO:0016787">
    <property type="term" value="F:hydrolase activity"/>
    <property type="evidence" value="ECO:0007669"/>
    <property type="project" value="UniProtKB-KW"/>
</dbReference>
<evidence type="ECO:0000256" key="1">
    <source>
        <dbReference type="ARBA" id="ARBA00007749"/>
    </source>
</evidence>
<dbReference type="InterPro" id="IPR036866">
    <property type="entry name" value="RibonucZ/Hydroxyglut_hydro"/>
</dbReference>
<dbReference type="GO" id="GO:0046872">
    <property type="term" value="F:metal ion binding"/>
    <property type="evidence" value="ECO:0007669"/>
    <property type="project" value="UniProtKB-KW"/>
</dbReference>
<dbReference type="Gene3D" id="3.60.15.10">
    <property type="entry name" value="Ribonuclease Z/Hydroxyacylglutathione hydrolase-like"/>
    <property type="match status" value="1"/>
</dbReference>
<dbReference type="Proteomes" id="UP000293562">
    <property type="component" value="Unassembled WGS sequence"/>
</dbReference>
<keyword evidence="3 6" id="KW-0378">Hydrolase</keyword>